<evidence type="ECO:0000313" key="3">
    <source>
        <dbReference type="EMBL" id="CYU85944.1"/>
    </source>
</evidence>
<sequence length="404" mass="45242">MISDKDYRDISKVVYDVDLLKAPKTPLIQDTPVVNGSFIIIEPPVDAGNGMQAMAVAPIKGYDSDNKPIPDTSQVVIAYAGTNSDDRRDLLTDLQTIAQGRDTLQLEPSPYIEPLEAQNVTALAYADEIQKRYPNATITVTGHSLGGSLAMYVALHKDWRSVTYNGPDIVMLLSLEQLSYMKKHPDQFRNYRNRYDAIGNITGNMTETAVYPRVEKSQGYMKDHGLGAWKFNKYGQLIDANGQVVSTFTGAPLEDTRLAMKRWKKQKTALSKGGLSRSEEIFLDSEQARTISAGIASVADAGQMSIFAHCDDYVHQAEELWNSIDFHSYSALSYWEVCALFSEYGVSQETIVGEIEETIDIYRQRAEIATEKFTVLDTQIIQAINIMLETDKRLAGDFEKWNQM</sequence>
<dbReference type="EMBL" id="FIGH01000009">
    <property type="protein sequence ID" value="CYU79041.1"/>
    <property type="molecule type" value="Genomic_DNA"/>
</dbReference>
<evidence type="ECO:0000313" key="4">
    <source>
        <dbReference type="Proteomes" id="UP000073485"/>
    </source>
</evidence>
<dbReference type="EMBL" id="FIGO01000006">
    <property type="protein sequence ID" value="CYU85944.1"/>
    <property type="molecule type" value="Genomic_DNA"/>
</dbReference>
<dbReference type="Proteomes" id="UP000073485">
    <property type="component" value="Unassembled WGS sequence"/>
</dbReference>
<gene>
    <name evidence="2" type="ORF">ERS132392_01837</name>
    <name evidence="3" type="ORF">ERS132410_01248</name>
</gene>
<dbReference type="InterPro" id="IPR029058">
    <property type="entry name" value="AB_hydrolase_fold"/>
</dbReference>
<organism evidence="3 4">
    <name type="scientific">Streptococcus suis</name>
    <dbReference type="NCBI Taxonomy" id="1307"/>
    <lineage>
        <taxon>Bacteria</taxon>
        <taxon>Bacillati</taxon>
        <taxon>Bacillota</taxon>
        <taxon>Bacilli</taxon>
        <taxon>Lactobacillales</taxon>
        <taxon>Streptococcaceae</taxon>
        <taxon>Streptococcus</taxon>
    </lineage>
</organism>
<evidence type="ECO:0000259" key="1">
    <source>
        <dbReference type="Pfam" id="PF01764"/>
    </source>
</evidence>
<evidence type="ECO:0000313" key="5">
    <source>
        <dbReference type="Proteomes" id="UP000074664"/>
    </source>
</evidence>
<dbReference type="Gene3D" id="3.40.50.1820">
    <property type="entry name" value="alpha/beta hydrolase"/>
    <property type="match status" value="1"/>
</dbReference>
<dbReference type="GO" id="GO:0006629">
    <property type="term" value="P:lipid metabolic process"/>
    <property type="evidence" value="ECO:0007669"/>
    <property type="project" value="InterPro"/>
</dbReference>
<dbReference type="Proteomes" id="UP000074664">
    <property type="component" value="Unassembled WGS sequence"/>
</dbReference>
<dbReference type="SUPFAM" id="SSF53474">
    <property type="entry name" value="alpha/beta-Hydrolases"/>
    <property type="match status" value="1"/>
</dbReference>
<evidence type="ECO:0000313" key="2">
    <source>
        <dbReference type="EMBL" id="CYU79041.1"/>
    </source>
</evidence>
<dbReference type="RefSeq" id="WP_044754669.1">
    <property type="nucleotide sequence ID" value="NZ_CEDH01000167.1"/>
</dbReference>
<proteinExistence type="predicted"/>
<dbReference type="InterPro" id="IPR002921">
    <property type="entry name" value="Fungal_lipase-type"/>
</dbReference>
<dbReference type="Pfam" id="PF01764">
    <property type="entry name" value="Lipase_3"/>
    <property type="match status" value="1"/>
</dbReference>
<accession>A0A0Z8FEK2</accession>
<dbReference type="AlphaFoldDB" id="A0A0Z8FEK2"/>
<protein>
    <submittedName>
        <fullName evidence="3">Lipase</fullName>
    </submittedName>
</protein>
<reference evidence="4 5" key="1">
    <citation type="submission" date="2016-02" db="EMBL/GenBank/DDBJ databases">
        <authorList>
            <consortium name="Pathogen Informatics"/>
        </authorList>
    </citation>
    <scope>NUCLEOTIDE SEQUENCE [LARGE SCALE GENOMIC DNA]</scope>
    <source>
        <strain evidence="2 5">LSS30</strain>
        <strain evidence="3 4">LSS48</strain>
    </source>
</reference>
<name>A0A0Z8FEK2_STRSU</name>
<feature type="domain" description="Fungal lipase-type" evidence="1">
    <location>
        <begin position="128"/>
        <end position="156"/>
    </location>
</feature>